<dbReference type="SUPFAM" id="SSF102114">
    <property type="entry name" value="Radical SAM enzymes"/>
    <property type="match status" value="1"/>
</dbReference>
<organism evidence="2 3">
    <name type="scientific">Blautia obeum</name>
    <dbReference type="NCBI Taxonomy" id="40520"/>
    <lineage>
        <taxon>Bacteria</taxon>
        <taxon>Bacillati</taxon>
        <taxon>Bacillota</taxon>
        <taxon>Clostridia</taxon>
        <taxon>Lachnospirales</taxon>
        <taxon>Lachnospiraceae</taxon>
        <taxon>Blautia</taxon>
    </lineage>
</organism>
<dbReference type="GO" id="GO:0006779">
    <property type="term" value="P:porphyrin-containing compound biosynthetic process"/>
    <property type="evidence" value="ECO:0007669"/>
    <property type="project" value="TreeGrafter"/>
</dbReference>
<dbReference type="PANTHER" id="PTHR13932">
    <property type="entry name" value="COPROPORPHYRINIGEN III OXIDASE"/>
    <property type="match status" value="1"/>
</dbReference>
<dbReference type="Proteomes" id="UP000253208">
    <property type="component" value="Unassembled WGS sequence"/>
</dbReference>
<evidence type="ECO:0000259" key="1">
    <source>
        <dbReference type="PROSITE" id="PS51918"/>
    </source>
</evidence>
<gene>
    <name evidence="2" type="primary">hemZ</name>
    <name evidence="2" type="ORF">C4886_16265</name>
</gene>
<protein>
    <submittedName>
        <fullName evidence="2">Coproporphyrinogen dehydrogenase HemZ</fullName>
    </submittedName>
</protein>
<dbReference type="InterPro" id="IPR023404">
    <property type="entry name" value="rSAM_horseshoe"/>
</dbReference>
<dbReference type="AlphaFoldDB" id="A0A367FVB8"/>
<name>A0A367FVB8_9FIRM</name>
<dbReference type="InterPro" id="IPR058240">
    <property type="entry name" value="rSAM_sf"/>
</dbReference>
<dbReference type="GO" id="GO:0051539">
    <property type="term" value="F:4 iron, 4 sulfur cluster binding"/>
    <property type="evidence" value="ECO:0007669"/>
    <property type="project" value="TreeGrafter"/>
</dbReference>
<evidence type="ECO:0000313" key="3">
    <source>
        <dbReference type="Proteomes" id="UP000253208"/>
    </source>
</evidence>
<dbReference type="SFLD" id="SFLDG01065">
    <property type="entry name" value="anaerobic_coproporphyrinogen-I"/>
    <property type="match status" value="1"/>
</dbReference>
<proteinExistence type="predicted"/>
<dbReference type="CDD" id="cd01335">
    <property type="entry name" value="Radical_SAM"/>
    <property type="match status" value="1"/>
</dbReference>
<reference evidence="2 3" key="1">
    <citation type="submission" date="2018-02" db="EMBL/GenBank/DDBJ databases">
        <title>Complete genome sequencing of Faecalibacterium prausnitzii strains isolated from the human gut.</title>
        <authorList>
            <person name="Fitzgerald B.C."/>
            <person name="Shkoporov A.N."/>
            <person name="Ross P.R."/>
            <person name="Hill C."/>
        </authorList>
    </citation>
    <scope>NUCLEOTIDE SEQUENCE [LARGE SCALE GENOMIC DNA]</scope>
    <source>
        <strain evidence="2 3">APC942/31-1</strain>
    </source>
</reference>
<comment type="caution">
    <text evidence="2">The sequence shown here is derived from an EMBL/GenBank/DDBJ whole genome shotgun (WGS) entry which is preliminary data.</text>
</comment>
<dbReference type="SFLD" id="SFLDG01082">
    <property type="entry name" value="B12-binding_domain_containing"/>
    <property type="match status" value="1"/>
</dbReference>
<evidence type="ECO:0000313" key="2">
    <source>
        <dbReference type="EMBL" id="RCH41903.1"/>
    </source>
</evidence>
<dbReference type="EMBL" id="PSQG01000031">
    <property type="protein sequence ID" value="RCH41903.1"/>
    <property type="molecule type" value="Genomic_DNA"/>
</dbReference>
<dbReference type="GO" id="GO:0003824">
    <property type="term" value="F:catalytic activity"/>
    <property type="evidence" value="ECO:0007669"/>
    <property type="project" value="InterPro"/>
</dbReference>
<dbReference type="InterPro" id="IPR023995">
    <property type="entry name" value="HemZ"/>
</dbReference>
<dbReference type="NCBIfam" id="TIGR03994">
    <property type="entry name" value="rSAM_HemZ"/>
    <property type="match status" value="1"/>
</dbReference>
<sequence length="509" mass="58221">MKRGIIHLYKIGILFQNRDFEHDVYELIKAFYPGNEIVSLYEEDDADYDIRFRVLRDEEGYTISYNNGIEKKTAHGAVIEGQSSGEASDALISCNDAHDIRRKNKDAIKYALYQMLSKATGKTLPWGNLTGIRPVKMAMGMLESGMKNTEIARYMRDQYLVSPEKTALAVTIANRERDILKNIDYENGYSLYVGIPFCPSICLYCSFSSYPLERWRKYVEAYLDALVKEIRAVSGMMKNRKLDTVYIGGGTPTTLEPDQLRRLLGAITEYFPCEELEEFTVEAGRPDSITLEKLQAIREFPVTRISVNPQTMNQETLDIIGRRHTVEQTKNAFHLARKAGFDNINMDLIVGLPGEDITKVQHTLDEVKALGPDSLTVHSLAVKRAARLNIFRDKYQEMTFENNQEIMDLTMKTAYEMGMGPYYLYRQKNMKGNFENVGYSEVDKAGIYNILIMEEKQPIIALGAGGSSKLVFDHGQRIERVENVKDVVNYITRIDEMIERKREGIAKWL</sequence>
<dbReference type="PROSITE" id="PS51918">
    <property type="entry name" value="RADICAL_SAM"/>
    <property type="match status" value="1"/>
</dbReference>
<feature type="domain" description="Radical SAM core" evidence="1">
    <location>
        <begin position="183"/>
        <end position="421"/>
    </location>
</feature>
<dbReference type="RefSeq" id="WP_114002782.1">
    <property type="nucleotide sequence ID" value="NZ_PSQG01000031.1"/>
</dbReference>
<dbReference type="Gene3D" id="3.80.30.20">
    <property type="entry name" value="tm_1862 like domain"/>
    <property type="match status" value="1"/>
</dbReference>
<dbReference type="InterPro" id="IPR006638">
    <property type="entry name" value="Elp3/MiaA/NifB-like_rSAM"/>
</dbReference>
<dbReference type="SFLD" id="SFLDS00029">
    <property type="entry name" value="Radical_SAM"/>
    <property type="match status" value="1"/>
</dbReference>
<dbReference type="InterPro" id="IPR007197">
    <property type="entry name" value="rSAM"/>
</dbReference>
<dbReference type="SMART" id="SM00729">
    <property type="entry name" value="Elp3"/>
    <property type="match status" value="1"/>
</dbReference>
<dbReference type="InterPro" id="IPR034505">
    <property type="entry name" value="Coproporphyrinogen-III_oxidase"/>
</dbReference>
<dbReference type="SFLD" id="SFLDF00310">
    <property type="entry name" value="oxygen-independent_coproporphy"/>
    <property type="match status" value="1"/>
</dbReference>
<dbReference type="GO" id="GO:0005737">
    <property type="term" value="C:cytoplasm"/>
    <property type="evidence" value="ECO:0007669"/>
    <property type="project" value="TreeGrafter"/>
</dbReference>
<dbReference type="Pfam" id="PF04055">
    <property type="entry name" value="Radical_SAM"/>
    <property type="match status" value="1"/>
</dbReference>
<accession>A0A367FVB8</accession>
<dbReference type="PANTHER" id="PTHR13932:SF1">
    <property type="entry name" value="OXYGEN-INDEPENDENT COPROPORPHYRINOGEN-III OXIDASE-LIKE PROTEIN HEMZ"/>
    <property type="match status" value="1"/>
</dbReference>